<dbReference type="PANTHER" id="PTHR10404:SF46">
    <property type="entry name" value="VACUOLAR PROTEIN SORTING-ASSOCIATED PROTEIN 70"/>
    <property type="match status" value="1"/>
</dbReference>
<dbReference type="InterPro" id="IPR046450">
    <property type="entry name" value="PA_dom_sf"/>
</dbReference>
<organism evidence="2 3">
    <name type="scientific">Alicyclobacillus fastidiosus</name>
    <dbReference type="NCBI Taxonomy" id="392011"/>
    <lineage>
        <taxon>Bacteria</taxon>
        <taxon>Bacillati</taxon>
        <taxon>Bacillota</taxon>
        <taxon>Bacilli</taxon>
        <taxon>Bacillales</taxon>
        <taxon>Alicyclobacillaceae</taxon>
        <taxon>Alicyclobacillus</taxon>
    </lineage>
</organism>
<dbReference type="Gene3D" id="3.50.30.30">
    <property type="match status" value="1"/>
</dbReference>
<dbReference type="PANTHER" id="PTHR10404">
    <property type="entry name" value="N-ACETYLATED-ALPHA-LINKED ACIDIC DIPEPTIDASE"/>
    <property type="match status" value="1"/>
</dbReference>
<comment type="caution">
    <text evidence="2">The sequence shown here is derived from an EMBL/GenBank/DDBJ whole genome shotgun (WGS) entry which is preliminary data.</text>
</comment>
<dbReference type="CDD" id="cd00538">
    <property type="entry name" value="PA"/>
    <property type="match status" value="1"/>
</dbReference>
<sequence length="595" mass="64648">MGTTKAGNTAIKDALLAQVSEERLIAFNQQVAKEIRLSGSEEELRAFQYVKSELEQFGYETELSFSDAYISLPVAAQLSIDGVTYPCITHSMGVSVTGLEAPLMYVGKGQLDNVPQDDIAGHVLLMDGLAVPNAVQAATERGAVGLVFVNATYTHEMIISPVWGHPTPETVGLLPSIPAVSVTSQVGEALKAKLAQSPVTCSLTTKVDTGFRPIPTLVAELKGTDTPDDFVLFSGHIDSWHYGAMDNGSANALMLEVARIMSEHSKQLKRSLRLAFWSGHSHGRYAGSSQYCDDHWEELFEHCVVHINVDSVGGKGSTILTQANCMAETKQVAADVIKALLDEEFVGTRYGRSGDQSFFGPGVPSLFMGLSEQPPADNPAAAAFGELFGGGETGGFGWWWHTTEDTMDKVDPACLVRDTKVYVSVIHRFLSDSVIPIRQRAAAEEIEAALATWQEKAGQHINLSLARARAKVLVQQLASFETRLVARPEDAAVVRAINRGLMRLSRMLVPLNYVSGSAFDHDLALSQPPVPKLRDILRLGECEPGSLDYRLLKTSLQRKSNEIAFALKQALEVTEQLLQSGESHRSIDSTRGELI</sequence>
<dbReference type="RefSeq" id="WP_275474016.1">
    <property type="nucleotide sequence ID" value="NZ_CP162940.1"/>
</dbReference>
<proteinExistence type="predicted"/>
<dbReference type="Proteomes" id="UP001579974">
    <property type="component" value="Unassembled WGS sequence"/>
</dbReference>
<gene>
    <name evidence="2" type="ORF">KKP3000_001750</name>
</gene>
<dbReference type="InterPro" id="IPR039373">
    <property type="entry name" value="Peptidase_M28B"/>
</dbReference>
<dbReference type="EMBL" id="JBDXSU010000024">
    <property type="protein sequence ID" value="MFB5192545.1"/>
    <property type="molecule type" value="Genomic_DNA"/>
</dbReference>
<feature type="domain" description="Peptidase M28" evidence="1">
    <location>
        <begin position="217"/>
        <end position="417"/>
    </location>
</feature>
<dbReference type="SUPFAM" id="SSF53187">
    <property type="entry name" value="Zn-dependent exopeptidases"/>
    <property type="match status" value="1"/>
</dbReference>
<evidence type="ECO:0000313" key="3">
    <source>
        <dbReference type="Proteomes" id="UP001579974"/>
    </source>
</evidence>
<dbReference type="InterPro" id="IPR007484">
    <property type="entry name" value="Peptidase_M28"/>
</dbReference>
<dbReference type="Gene3D" id="3.40.630.10">
    <property type="entry name" value="Zn peptidases"/>
    <property type="match status" value="1"/>
</dbReference>
<evidence type="ECO:0000313" key="2">
    <source>
        <dbReference type="EMBL" id="MFB5192545.1"/>
    </source>
</evidence>
<keyword evidence="3" id="KW-1185">Reference proteome</keyword>
<dbReference type="Pfam" id="PF04389">
    <property type="entry name" value="Peptidase_M28"/>
    <property type="match status" value="1"/>
</dbReference>
<dbReference type="SUPFAM" id="SSF52025">
    <property type="entry name" value="PA domain"/>
    <property type="match status" value="1"/>
</dbReference>
<evidence type="ECO:0000259" key="1">
    <source>
        <dbReference type="Pfam" id="PF04389"/>
    </source>
</evidence>
<accession>A0ABV5AJU7</accession>
<protein>
    <submittedName>
        <fullName evidence="2">M28 family peptidase</fullName>
    </submittedName>
</protein>
<name>A0ABV5AJU7_9BACL</name>
<reference evidence="2 3" key="1">
    <citation type="journal article" date="2024" name="Int. J. Mol. Sci.">
        <title>Exploration of Alicyclobacillus spp. Genome in Search of Antibiotic Resistance.</title>
        <authorList>
            <person name="Bucka-Kolendo J."/>
            <person name="Kiousi D.E."/>
            <person name="Dekowska A."/>
            <person name="Mikolajczuk-Szczyrba A."/>
            <person name="Karadedos D.M."/>
            <person name="Michael P."/>
            <person name="Galanis A."/>
            <person name="Sokolowska B."/>
        </authorList>
    </citation>
    <scope>NUCLEOTIDE SEQUENCE [LARGE SCALE GENOMIC DNA]</scope>
    <source>
        <strain evidence="2 3">KKP 3000</strain>
    </source>
</reference>